<feature type="transmembrane region" description="Helical" evidence="1">
    <location>
        <begin position="73"/>
        <end position="92"/>
    </location>
</feature>
<dbReference type="AlphaFoldDB" id="A0A644XFD6"/>
<evidence type="ECO:0008006" key="3">
    <source>
        <dbReference type="Google" id="ProtNLM"/>
    </source>
</evidence>
<feature type="transmembrane region" description="Helical" evidence="1">
    <location>
        <begin position="12"/>
        <end position="32"/>
    </location>
</feature>
<evidence type="ECO:0000256" key="1">
    <source>
        <dbReference type="SAM" id="Phobius"/>
    </source>
</evidence>
<dbReference type="EMBL" id="VSSQ01002358">
    <property type="protein sequence ID" value="MPM14922.1"/>
    <property type="molecule type" value="Genomic_DNA"/>
</dbReference>
<proteinExistence type="predicted"/>
<feature type="transmembrane region" description="Helical" evidence="1">
    <location>
        <begin position="104"/>
        <end position="125"/>
    </location>
</feature>
<name>A0A644XFD6_9ZZZZ</name>
<feature type="transmembrane region" description="Helical" evidence="1">
    <location>
        <begin position="145"/>
        <end position="163"/>
    </location>
</feature>
<protein>
    <recommendedName>
        <fullName evidence="3">Rod shape-determining protein MreD</fullName>
    </recommendedName>
</protein>
<reference evidence="2" key="1">
    <citation type="submission" date="2019-08" db="EMBL/GenBank/DDBJ databases">
        <authorList>
            <person name="Kucharzyk K."/>
            <person name="Murdoch R.W."/>
            <person name="Higgins S."/>
            <person name="Loffler F."/>
        </authorList>
    </citation>
    <scope>NUCLEOTIDE SEQUENCE</scope>
</reference>
<evidence type="ECO:0000313" key="2">
    <source>
        <dbReference type="EMBL" id="MPM14922.1"/>
    </source>
</evidence>
<feature type="transmembrane region" description="Helical" evidence="1">
    <location>
        <begin position="44"/>
        <end position="67"/>
    </location>
</feature>
<gene>
    <name evidence="2" type="ORF">SDC9_61286</name>
</gene>
<accession>A0A644XFD6</accession>
<comment type="caution">
    <text evidence="2">The sequence shown here is derived from an EMBL/GenBank/DDBJ whole genome shotgun (WGS) entry which is preliminary data.</text>
</comment>
<keyword evidence="1" id="KW-0812">Transmembrane</keyword>
<sequence>MTPRQETIYKWGLYALVTLLCCVLQGLVLQYVKVLGVFPFLYPILAAVLSTLEGPLAGMIYSLALGVVCDLTISAPIPCFYTLIFPLAGLLAGTLARSVLSSGFLSALVTSAAAFLLTGAFYGLIFVLVSRPAWEETVSVCGRELAVSIPLVLPVYFLFRFVWRRCLDDQRTRS</sequence>
<organism evidence="2">
    <name type="scientific">bioreactor metagenome</name>
    <dbReference type="NCBI Taxonomy" id="1076179"/>
    <lineage>
        <taxon>unclassified sequences</taxon>
        <taxon>metagenomes</taxon>
        <taxon>ecological metagenomes</taxon>
    </lineage>
</organism>
<keyword evidence="1" id="KW-0472">Membrane</keyword>
<keyword evidence="1" id="KW-1133">Transmembrane helix</keyword>